<dbReference type="SUPFAM" id="SSF46689">
    <property type="entry name" value="Homeodomain-like"/>
    <property type="match status" value="2"/>
</dbReference>
<evidence type="ECO:0000256" key="5">
    <source>
        <dbReference type="ARBA" id="ARBA00023163"/>
    </source>
</evidence>
<evidence type="ECO:0000256" key="2">
    <source>
        <dbReference type="ARBA" id="ARBA00022737"/>
    </source>
</evidence>
<dbReference type="PANTHER" id="PTHR45614:SF30">
    <property type="entry name" value="MYB-RELATED PROTEIN B"/>
    <property type="match status" value="1"/>
</dbReference>
<dbReference type="Gene3D" id="1.10.10.1070">
    <property type="entry name" value="Zinc finger, BED domain-containing"/>
    <property type="match status" value="1"/>
</dbReference>
<dbReference type="GO" id="GO:0005634">
    <property type="term" value="C:nucleus"/>
    <property type="evidence" value="ECO:0007669"/>
    <property type="project" value="UniProtKB-SubCell"/>
</dbReference>
<evidence type="ECO:0008006" key="12">
    <source>
        <dbReference type="Google" id="ProtNLM"/>
    </source>
</evidence>
<dbReference type="GO" id="GO:0046983">
    <property type="term" value="F:protein dimerization activity"/>
    <property type="evidence" value="ECO:0007669"/>
    <property type="project" value="InterPro"/>
</dbReference>
<dbReference type="Ensembl" id="ENSATET00000015424.3">
    <property type="protein sequence ID" value="ENSATEP00000015184.1"/>
    <property type="gene ID" value="ENSATEG00000010585.3"/>
</dbReference>
<dbReference type="GeneTree" id="ENSGT00940000156091"/>
<feature type="compositionally biased region" description="Basic and acidic residues" evidence="7">
    <location>
        <begin position="226"/>
        <end position="237"/>
    </location>
</feature>
<dbReference type="FunFam" id="1.10.10.60:FF:000016">
    <property type="entry name" value="Transcriptional activator Myb isoform A"/>
    <property type="match status" value="1"/>
</dbReference>
<keyword evidence="2" id="KW-0677">Repeat</keyword>
<dbReference type="Pfam" id="PF13921">
    <property type="entry name" value="Myb_DNA-bind_6"/>
    <property type="match status" value="1"/>
</dbReference>
<dbReference type="PROSITE" id="PS51294">
    <property type="entry name" value="HTH_MYB"/>
    <property type="match status" value="3"/>
</dbReference>
<dbReference type="Pfam" id="PF05699">
    <property type="entry name" value="Dimer_Tnp_hAT"/>
    <property type="match status" value="1"/>
</dbReference>
<dbReference type="SMART" id="SM00717">
    <property type="entry name" value="SANT"/>
    <property type="match status" value="3"/>
</dbReference>
<feature type="compositionally biased region" description="Acidic residues" evidence="7">
    <location>
        <begin position="1"/>
        <end position="10"/>
    </location>
</feature>
<dbReference type="AlphaFoldDB" id="A0A3Q1I6F9"/>
<protein>
    <recommendedName>
        <fullName evidence="12">MYB proto-oncogene like 2</fullName>
    </recommendedName>
</protein>
<dbReference type="GO" id="GO:0000978">
    <property type="term" value="F:RNA polymerase II cis-regulatory region sequence-specific DNA binding"/>
    <property type="evidence" value="ECO:0007669"/>
    <property type="project" value="TreeGrafter"/>
</dbReference>
<dbReference type="STRING" id="64144.ENSATEP00000015184"/>
<organism evidence="10 11">
    <name type="scientific">Anabas testudineus</name>
    <name type="common">Climbing perch</name>
    <name type="synonym">Anthias testudineus</name>
    <dbReference type="NCBI Taxonomy" id="64144"/>
    <lineage>
        <taxon>Eukaryota</taxon>
        <taxon>Metazoa</taxon>
        <taxon>Chordata</taxon>
        <taxon>Craniata</taxon>
        <taxon>Vertebrata</taxon>
        <taxon>Euteleostomi</taxon>
        <taxon>Actinopterygii</taxon>
        <taxon>Neopterygii</taxon>
        <taxon>Teleostei</taxon>
        <taxon>Neoteleostei</taxon>
        <taxon>Acanthomorphata</taxon>
        <taxon>Anabantaria</taxon>
        <taxon>Anabantiformes</taxon>
        <taxon>Anabantoidei</taxon>
        <taxon>Anabantidae</taxon>
        <taxon>Anabas</taxon>
    </lineage>
</organism>
<feature type="compositionally biased region" description="Polar residues" evidence="7">
    <location>
        <begin position="754"/>
        <end position="764"/>
    </location>
</feature>
<evidence type="ECO:0000259" key="8">
    <source>
        <dbReference type="PROSITE" id="PS50090"/>
    </source>
</evidence>
<dbReference type="Proteomes" id="UP000265040">
    <property type="component" value="Chromosome 7"/>
</dbReference>
<evidence type="ECO:0000256" key="1">
    <source>
        <dbReference type="ARBA" id="ARBA00004123"/>
    </source>
</evidence>
<keyword evidence="6" id="KW-0539">Nucleus</keyword>
<reference evidence="10" key="1">
    <citation type="submission" date="2021-04" db="EMBL/GenBank/DDBJ databases">
        <authorList>
            <consortium name="Wellcome Sanger Institute Data Sharing"/>
        </authorList>
    </citation>
    <scope>NUCLEOTIDE SEQUENCE [LARGE SCALE GENOMIC DNA]</scope>
</reference>
<accession>A0A3Q1I6F9</accession>
<dbReference type="InterPro" id="IPR008906">
    <property type="entry name" value="HATC_C_dom"/>
</dbReference>
<feature type="domain" description="HTH myb-type" evidence="9">
    <location>
        <begin position="134"/>
        <end position="184"/>
    </location>
</feature>
<dbReference type="Gene3D" id="1.10.10.60">
    <property type="entry name" value="Homeodomain-like"/>
    <property type="match status" value="3"/>
</dbReference>
<dbReference type="PANTHER" id="PTHR45614">
    <property type="entry name" value="MYB PROTEIN-RELATED"/>
    <property type="match status" value="1"/>
</dbReference>
<dbReference type="InParanoid" id="A0A3Q1I6F9"/>
<dbReference type="InterPro" id="IPR009057">
    <property type="entry name" value="Homeodomain-like_sf"/>
</dbReference>
<dbReference type="InterPro" id="IPR001005">
    <property type="entry name" value="SANT/Myb"/>
</dbReference>
<evidence type="ECO:0000256" key="7">
    <source>
        <dbReference type="SAM" id="MobiDB-lite"/>
    </source>
</evidence>
<feature type="compositionally biased region" description="Low complexity" evidence="7">
    <location>
        <begin position="253"/>
        <end position="278"/>
    </location>
</feature>
<feature type="domain" description="Myb-like" evidence="8">
    <location>
        <begin position="130"/>
        <end position="180"/>
    </location>
</feature>
<dbReference type="GO" id="GO:0000981">
    <property type="term" value="F:DNA-binding transcription factor activity, RNA polymerase II-specific"/>
    <property type="evidence" value="ECO:0007669"/>
    <property type="project" value="TreeGrafter"/>
</dbReference>
<dbReference type="FunFam" id="1.10.10.60:FF:000010">
    <property type="entry name" value="Transcriptional activator Myb isoform A"/>
    <property type="match status" value="1"/>
</dbReference>
<dbReference type="SUPFAM" id="SSF53098">
    <property type="entry name" value="Ribonuclease H-like"/>
    <property type="match status" value="1"/>
</dbReference>
<sequence length="881" mass="99271">MSGGIEDEGDSNLCIDTDSDTADKKDGTKCKVKWTPEEDENLKILISNFGKKDWKTIASFLPGRTELQCMHRWKKHLDPDLIKGYWSKEEDEKIIELVSRYGTKHWTLIARHLKGRLGKQCRERWLNHLNPLVKKTSWTNEEDLIIYKAHCILGNRWAEIARFLPGRTDNSVKNHWNSTIKRKAELGLFKDEADSISLDIQQFVEDEMDFKCDVVLDAEPVMPRVMPEKDQKQREQQNAKQNTVILAPKREFSTPSPSLPPSTSSSPTYSTGAPPAAAPVDQKKFADAALKMIAEDMLPLSFVEGAGFRSFMSTINPDYNKLSQRAMGLHLYDDVERTIKPQLIRDLKACLAKTKDGESAIHVTYDLWAGGQSQSSEEPIVIVQLHFVSESWQIRRPIVAFRHLSHKNLSSAVARELEGVLLSYGIFPRSIGYILPNQAKEVMAWNSLFCDYKIMCSSNRGEPDGDEIVAFLSDQMSETECPFSELQIGTRLTCVAKTLQLVIKEALKNSRVVENLISQARNVVAFFRNNAYWSEVLLKECNVSLCPSSTNCRWNSMMVALRRMVQESAWSVVMTLLAQARIEASDTASAPPLIMVKREQVVDILNLLEPFEEVLQVLQGSGVTISAIIPSIIDLDKTLESRVTNYTHFNKALRTGLHTHFQSLIHQKDMILATVLDPRVKLQPFSQEEQEEKTGFLTPPSKHQARTIVETTLESMVASSSAPVEADKDQISKDSKKENGERQSQDNILMEASGASSGKNNDGVSGNDLKRKSTFDSLQPPAKTIKMSELDVYLSEPLWLNNSSVFYWKSASRFPELQNIVKKLLSIPATSGGFDRLCPMATSIVRAKRNRLPPHTTERLLLYKNSLKTKTVKKPSGVTKH</sequence>
<feature type="domain" description="Myb-like" evidence="8">
    <location>
        <begin position="31"/>
        <end position="77"/>
    </location>
</feature>
<dbReference type="InterPro" id="IPR050560">
    <property type="entry name" value="MYB_TF"/>
</dbReference>
<evidence type="ECO:0000256" key="3">
    <source>
        <dbReference type="ARBA" id="ARBA00023015"/>
    </source>
</evidence>
<dbReference type="PROSITE" id="PS50090">
    <property type="entry name" value="MYB_LIKE"/>
    <property type="match status" value="3"/>
</dbReference>
<dbReference type="Pfam" id="PF00249">
    <property type="entry name" value="Myb_DNA-binding"/>
    <property type="match status" value="1"/>
</dbReference>
<dbReference type="SUPFAM" id="SSF140996">
    <property type="entry name" value="Hermes dimerisation domain"/>
    <property type="match status" value="1"/>
</dbReference>
<keyword evidence="5" id="KW-0804">Transcription</keyword>
<name>A0A3Q1I6F9_ANATE</name>
<feature type="domain" description="HTH myb-type" evidence="9">
    <location>
        <begin position="31"/>
        <end position="77"/>
    </location>
</feature>
<comment type="subcellular location">
    <subcellularLocation>
        <location evidence="1">Nucleus</location>
    </subcellularLocation>
</comment>
<keyword evidence="11" id="KW-1185">Reference proteome</keyword>
<dbReference type="OrthoDB" id="2143914at2759"/>
<dbReference type="InterPro" id="IPR012337">
    <property type="entry name" value="RNaseH-like_sf"/>
</dbReference>
<dbReference type="CDD" id="cd00167">
    <property type="entry name" value="SANT"/>
    <property type="match status" value="3"/>
</dbReference>
<feature type="region of interest" description="Disordered" evidence="7">
    <location>
        <begin position="717"/>
        <end position="775"/>
    </location>
</feature>
<evidence type="ECO:0000256" key="6">
    <source>
        <dbReference type="ARBA" id="ARBA00023242"/>
    </source>
</evidence>
<gene>
    <name evidence="10" type="primary">E2F8</name>
</gene>
<feature type="compositionally biased region" description="Basic and acidic residues" evidence="7">
    <location>
        <begin position="725"/>
        <end position="744"/>
    </location>
</feature>
<feature type="region of interest" description="Disordered" evidence="7">
    <location>
        <begin position="1"/>
        <end position="27"/>
    </location>
</feature>
<dbReference type="InterPro" id="IPR017930">
    <property type="entry name" value="Myb_dom"/>
</dbReference>
<keyword evidence="3" id="KW-0805">Transcription regulation</keyword>
<feature type="domain" description="Myb-like" evidence="8">
    <location>
        <begin position="78"/>
        <end position="129"/>
    </location>
</feature>
<reference evidence="10" key="3">
    <citation type="submission" date="2025-09" db="UniProtKB">
        <authorList>
            <consortium name="Ensembl"/>
        </authorList>
    </citation>
    <scope>IDENTIFICATION</scope>
</reference>
<evidence type="ECO:0000256" key="4">
    <source>
        <dbReference type="ARBA" id="ARBA00023125"/>
    </source>
</evidence>
<feature type="region of interest" description="Disordered" evidence="7">
    <location>
        <begin position="224"/>
        <end position="278"/>
    </location>
</feature>
<reference evidence="10" key="2">
    <citation type="submission" date="2025-08" db="UniProtKB">
        <authorList>
            <consortium name="Ensembl"/>
        </authorList>
    </citation>
    <scope>IDENTIFICATION</scope>
</reference>
<proteinExistence type="predicted"/>
<keyword evidence="4" id="KW-0238">DNA-binding</keyword>
<feature type="domain" description="HTH myb-type" evidence="9">
    <location>
        <begin position="78"/>
        <end position="133"/>
    </location>
</feature>
<evidence type="ECO:0000259" key="9">
    <source>
        <dbReference type="PROSITE" id="PS51294"/>
    </source>
</evidence>
<evidence type="ECO:0000313" key="11">
    <source>
        <dbReference type="Proteomes" id="UP000265040"/>
    </source>
</evidence>
<evidence type="ECO:0000313" key="10">
    <source>
        <dbReference type="Ensembl" id="ENSATEP00000015184.1"/>
    </source>
</evidence>
<dbReference type="OMA" id="MAACIVK"/>